<comment type="caution">
    <text evidence="6">The sequence shown here is derived from an EMBL/GenBank/DDBJ whole genome shotgun (WGS) entry which is preliminary data.</text>
</comment>
<dbReference type="Gene3D" id="3.20.20.300">
    <property type="entry name" value="Glycoside hydrolase, family 3, N-terminal domain"/>
    <property type="match status" value="1"/>
</dbReference>
<dbReference type="SUPFAM" id="SSF51445">
    <property type="entry name" value="(Trans)glycosidases"/>
    <property type="match status" value="1"/>
</dbReference>
<dbReference type="InterPro" id="IPR017853">
    <property type="entry name" value="GH"/>
</dbReference>
<protein>
    <submittedName>
        <fullName evidence="6">Glycoside hydrolase family 3 C-terminal domain-containing protein</fullName>
    </submittedName>
</protein>
<dbReference type="EMBL" id="JAPDPJ010000022">
    <property type="protein sequence ID" value="MCW3786988.1"/>
    <property type="molecule type" value="Genomic_DNA"/>
</dbReference>
<dbReference type="PANTHER" id="PTHR42721">
    <property type="entry name" value="SUGAR HYDROLASE-RELATED"/>
    <property type="match status" value="1"/>
</dbReference>
<evidence type="ECO:0000259" key="5">
    <source>
        <dbReference type="SMART" id="SM01217"/>
    </source>
</evidence>
<evidence type="ECO:0000256" key="3">
    <source>
        <dbReference type="ARBA" id="ARBA00022801"/>
    </source>
</evidence>
<keyword evidence="2 4" id="KW-0732">Signal</keyword>
<evidence type="ECO:0000256" key="1">
    <source>
        <dbReference type="ARBA" id="ARBA00005336"/>
    </source>
</evidence>
<dbReference type="SUPFAM" id="SSF52279">
    <property type="entry name" value="Beta-D-glucan exohydrolase, C-terminal domain"/>
    <property type="match status" value="1"/>
</dbReference>
<name>A0AAE3SEY8_9BACT</name>
<dbReference type="InterPro" id="IPR036881">
    <property type="entry name" value="Glyco_hydro_3_C_sf"/>
</dbReference>
<keyword evidence="3 6" id="KW-0378">Hydrolase</keyword>
<reference evidence="6" key="1">
    <citation type="submission" date="2022-10" db="EMBL/GenBank/DDBJ databases">
        <authorList>
            <person name="Yu W.X."/>
        </authorList>
    </citation>
    <scope>NUCLEOTIDE SEQUENCE</scope>
    <source>
        <strain evidence="6">AAT</strain>
    </source>
</reference>
<dbReference type="GO" id="GO:0046556">
    <property type="term" value="F:alpha-L-arabinofuranosidase activity"/>
    <property type="evidence" value="ECO:0007669"/>
    <property type="project" value="TreeGrafter"/>
</dbReference>
<proteinExistence type="inferred from homology"/>
<dbReference type="GO" id="GO:0008422">
    <property type="term" value="F:beta-glucosidase activity"/>
    <property type="evidence" value="ECO:0007669"/>
    <property type="project" value="UniProtKB-ARBA"/>
</dbReference>
<accession>A0AAE3SEY8</accession>
<dbReference type="GO" id="GO:0031222">
    <property type="term" value="P:arabinan catabolic process"/>
    <property type="evidence" value="ECO:0007669"/>
    <property type="project" value="TreeGrafter"/>
</dbReference>
<dbReference type="GO" id="GO:0009044">
    <property type="term" value="F:xylan 1,4-beta-xylosidase activity"/>
    <property type="evidence" value="ECO:0007669"/>
    <property type="project" value="InterPro"/>
</dbReference>
<feature type="chain" id="PRO_5042030384" evidence="4">
    <location>
        <begin position="22"/>
        <end position="711"/>
    </location>
</feature>
<dbReference type="AlphaFoldDB" id="A0AAE3SEY8"/>
<dbReference type="GO" id="GO:0045493">
    <property type="term" value="P:xylan catabolic process"/>
    <property type="evidence" value="ECO:0007669"/>
    <property type="project" value="InterPro"/>
</dbReference>
<dbReference type="PRINTS" id="PR00133">
    <property type="entry name" value="GLHYDRLASE3"/>
</dbReference>
<evidence type="ECO:0000313" key="7">
    <source>
        <dbReference type="Proteomes" id="UP001209229"/>
    </source>
</evidence>
<dbReference type="Gene3D" id="3.40.50.1700">
    <property type="entry name" value="Glycoside hydrolase family 3 C-terminal domain"/>
    <property type="match status" value="1"/>
</dbReference>
<dbReference type="Proteomes" id="UP001209229">
    <property type="component" value="Unassembled WGS sequence"/>
</dbReference>
<dbReference type="PANTHER" id="PTHR42721:SF3">
    <property type="entry name" value="BETA-D-XYLOSIDASE 5-RELATED"/>
    <property type="match status" value="1"/>
</dbReference>
<dbReference type="InterPro" id="IPR002772">
    <property type="entry name" value="Glyco_hydro_3_C"/>
</dbReference>
<dbReference type="InterPro" id="IPR001764">
    <property type="entry name" value="Glyco_hydro_3_N"/>
</dbReference>
<dbReference type="InterPro" id="IPR026891">
    <property type="entry name" value="Fn3-like"/>
</dbReference>
<organism evidence="6 7">
    <name type="scientific">Plebeiibacterium sediminum</name>
    <dbReference type="NCBI Taxonomy" id="2992112"/>
    <lineage>
        <taxon>Bacteria</taxon>
        <taxon>Pseudomonadati</taxon>
        <taxon>Bacteroidota</taxon>
        <taxon>Bacteroidia</taxon>
        <taxon>Marinilabiliales</taxon>
        <taxon>Marinilabiliaceae</taxon>
        <taxon>Plebeiibacterium</taxon>
    </lineage>
</organism>
<dbReference type="InterPro" id="IPR036962">
    <property type="entry name" value="Glyco_hydro_3_N_sf"/>
</dbReference>
<evidence type="ECO:0000313" key="6">
    <source>
        <dbReference type="EMBL" id="MCW3786988.1"/>
    </source>
</evidence>
<comment type="similarity">
    <text evidence="1">Belongs to the glycosyl hydrolase 3 family.</text>
</comment>
<dbReference type="Pfam" id="PF00933">
    <property type="entry name" value="Glyco_hydro_3"/>
    <property type="match status" value="1"/>
</dbReference>
<feature type="domain" description="Fibronectin type III-like" evidence="5">
    <location>
        <begin position="629"/>
        <end position="699"/>
    </location>
</feature>
<dbReference type="FunFam" id="2.60.40.10:FF:000495">
    <property type="entry name" value="Periplasmic beta-glucosidase"/>
    <property type="match status" value="1"/>
</dbReference>
<dbReference type="SMART" id="SM01217">
    <property type="entry name" value="Fn3_like"/>
    <property type="match status" value="1"/>
</dbReference>
<evidence type="ECO:0000256" key="4">
    <source>
        <dbReference type="SAM" id="SignalP"/>
    </source>
</evidence>
<dbReference type="Pfam" id="PF01915">
    <property type="entry name" value="Glyco_hydro_3_C"/>
    <property type="match status" value="1"/>
</dbReference>
<dbReference type="Gene3D" id="2.60.40.10">
    <property type="entry name" value="Immunoglobulins"/>
    <property type="match status" value="1"/>
</dbReference>
<dbReference type="InterPro" id="IPR044993">
    <property type="entry name" value="BXL"/>
</dbReference>
<sequence length="711" mass="79921">MRKLVLSVAFLFCIHLCYSQSYPFQNTKLSVEERIDNLLSLMTLDEKVNCLGTNPSVPRLGVVATGHVEGLHGLAMGEPGNWGHDHPVPTTTFPQSYGLGQTWDTTSLKMLGRIEGYEVRYMAQSPKYQRGGLVVRAPNADLSHDPRWGRTEECYGEDPYLNGQLVVAFIKGLQGSHPDYWQAASLMKHFLANSNEDTRTSSSSDFDERLLHEYYAYPFQMGVEKGGSRAYMAAYSKVNQVPMMVSPLLKELTVDQWGQDGIICTDGGALKLLISDHKYYDSIEMGAGMAVKRGINQFLDEYKEAIHKALQKGIINESDIDAVLRGSFRVMIKLGLLDYSDKNPYSKIGLNDESEPWLNDQNKKIVKKVTCKSIVLLKNENNTLPVNTKEISKVLVVGQLADQVLLDWYSGTPPYFITPLQGLKRKLSNKAEIIYVPDSLIEKAKEEAKDADLILAFGGNHPTGNAGWAQVTRASYGKESVDRKSIVLEDEAWIRQLFEVNQNIALVLVSSFPYAINWSQQNLPAIVHTTHNSQELGNALAEVLVGDYNPAGRLVQNWPMSDAHIAPLLDYNIRNGHTYLYAKYPPLYPFGFGLSYTQFEYQNLEVGIIDEQINIALEVKNIGEMDGDEVVQVYVSYPDSKVERPEKALKGFVRTFIEMGAQKKIELHIKLDDLRYWDENQKQMVLEKGEVKLLVGASSKDIRITKTIVIE</sequence>
<gene>
    <name evidence="6" type="ORF">OM075_10945</name>
</gene>
<dbReference type="InterPro" id="IPR013783">
    <property type="entry name" value="Ig-like_fold"/>
</dbReference>
<evidence type="ECO:0000256" key="2">
    <source>
        <dbReference type="ARBA" id="ARBA00022729"/>
    </source>
</evidence>
<keyword evidence="7" id="KW-1185">Reference proteome</keyword>
<dbReference type="RefSeq" id="WP_301190553.1">
    <property type="nucleotide sequence ID" value="NZ_JAPDPJ010000022.1"/>
</dbReference>
<dbReference type="Pfam" id="PF14310">
    <property type="entry name" value="Fn3-like"/>
    <property type="match status" value="1"/>
</dbReference>
<feature type="signal peptide" evidence="4">
    <location>
        <begin position="1"/>
        <end position="21"/>
    </location>
</feature>